<dbReference type="Pfam" id="PF26634">
    <property type="entry name" value="DUF8207"/>
    <property type="match status" value="1"/>
</dbReference>
<dbReference type="PANTHER" id="PTHR36159:SF1">
    <property type="entry name" value="RETROVIRUS-RELATED POL POLYPROTEIN FROM TRANSPOSON 412-LIKE PROTEIN"/>
    <property type="match status" value="1"/>
</dbReference>
<accession>A0ABM4B106</accession>
<gene>
    <name evidence="4" type="primary">LOC136074095</name>
</gene>
<dbReference type="Pfam" id="PF21738">
    <property type="entry name" value="DJR-like_dom"/>
    <property type="match status" value="1"/>
</dbReference>
<feature type="domain" description="Double jelly roll-like" evidence="1">
    <location>
        <begin position="194"/>
        <end position="324"/>
    </location>
</feature>
<feature type="domain" description="DUF8207" evidence="2">
    <location>
        <begin position="19"/>
        <end position="64"/>
    </location>
</feature>
<dbReference type="Proteomes" id="UP001652625">
    <property type="component" value="Chromosome 01"/>
</dbReference>
<dbReference type="PANTHER" id="PTHR36159">
    <property type="entry name" value="PROTEIN CBG23766"/>
    <property type="match status" value="1"/>
</dbReference>
<evidence type="ECO:0000313" key="4">
    <source>
        <dbReference type="RefSeq" id="XP_065642466.1"/>
    </source>
</evidence>
<proteinExistence type="predicted"/>
<reference evidence="3" key="1">
    <citation type="submission" date="2025-05" db="UniProtKB">
        <authorList>
            <consortium name="RefSeq"/>
        </authorList>
    </citation>
    <scope>NUCLEOTIDE SEQUENCE [LARGE SCALE GENOMIC DNA]</scope>
</reference>
<reference evidence="4" key="2">
    <citation type="submission" date="2025-08" db="UniProtKB">
        <authorList>
            <consortium name="RefSeq"/>
        </authorList>
    </citation>
    <scope>IDENTIFICATION</scope>
</reference>
<evidence type="ECO:0000313" key="3">
    <source>
        <dbReference type="Proteomes" id="UP001652625"/>
    </source>
</evidence>
<dbReference type="InterPro" id="IPR058520">
    <property type="entry name" value="DUF8207"/>
</dbReference>
<evidence type="ECO:0000259" key="2">
    <source>
        <dbReference type="Pfam" id="PF26634"/>
    </source>
</evidence>
<protein>
    <submittedName>
        <fullName evidence="4">Uncharacterized protein LOC136074095</fullName>
    </submittedName>
</protein>
<dbReference type="GeneID" id="136074095"/>
<keyword evidence="3" id="KW-1185">Reference proteome</keyword>
<dbReference type="RefSeq" id="XP_065642466.1">
    <property type="nucleotide sequence ID" value="XM_065786394.1"/>
</dbReference>
<organism evidence="3 4">
    <name type="scientific">Hydra vulgaris</name>
    <name type="common">Hydra</name>
    <name type="synonym">Hydra attenuata</name>
    <dbReference type="NCBI Taxonomy" id="6087"/>
    <lineage>
        <taxon>Eukaryota</taxon>
        <taxon>Metazoa</taxon>
        <taxon>Cnidaria</taxon>
        <taxon>Hydrozoa</taxon>
        <taxon>Hydroidolina</taxon>
        <taxon>Anthoathecata</taxon>
        <taxon>Aplanulata</taxon>
        <taxon>Hydridae</taxon>
        <taxon>Hydra</taxon>
    </lineage>
</organism>
<sequence>MGKIATEYLKMYTTSKKSTDATFGIHLKGDELYIGKKPILINNDDITIDGKEYVNTPATYDLLNITELPIIDEKIDRFECHEFEPASRSNLNSSGEIIINIEQQDLFTLPSKAYQMFEKRLLKTDDTAYAHTDTVALTNNDIETVYYPGQATTMLGLFKYPNNFQLAQGLNQLWYKDYTATAVLADNAEFAMRQVYIFQKPNEKGTFYIPLRHIFEFFDDYDKVVYVFRHTLSLVRKSDDDTIFRAVNVVAGKVDLQKIPLFMPHVIPSLEENLSFLKTIKSKITLPITFRARQCDTITVPQSTSFIWRLNVKASYEKPRYIIV</sequence>
<name>A0ABM4B106_HYDVU</name>
<evidence type="ECO:0000259" key="1">
    <source>
        <dbReference type="Pfam" id="PF21738"/>
    </source>
</evidence>
<dbReference type="InterPro" id="IPR049512">
    <property type="entry name" value="DJR-like_dom"/>
</dbReference>